<feature type="transmembrane region" description="Helical" evidence="9">
    <location>
        <begin position="79"/>
        <end position="103"/>
    </location>
</feature>
<keyword evidence="2 9" id="KW-0812">Transmembrane</keyword>
<reference evidence="10 11" key="1">
    <citation type="submission" date="2015-12" db="EMBL/GenBank/DDBJ databases">
        <title>The genome of Folsomia candida.</title>
        <authorList>
            <person name="Faddeeva A."/>
            <person name="Derks M.F."/>
            <person name="Anvar Y."/>
            <person name="Smit S."/>
            <person name="Van Straalen N."/>
            <person name="Roelofs D."/>
        </authorList>
    </citation>
    <scope>NUCLEOTIDE SEQUENCE [LARGE SCALE GENOMIC DNA]</scope>
    <source>
        <strain evidence="10 11">VU population</strain>
        <tissue evidence="10">Whole body</tissue>
    </source>
</reference>
<comment type="subcellular location">
    <subcellularLocation>
        <location evidence="1">Membrane</location>
        <topology evidence="1">Multi-pass membrane protein</topology>
    </subcellularLocation>
</comment>
<evidence type="ECO:0000256" key="6">
    <source>
        <dbReference type="ARBA" id="ARBA00023170"/>
    </source>
</evidence>
<feature type="transmembrane region" description="Helical" evidence="9">
    <location>
        <begin position="252"/>
        <end position="271"/>
    </location>
</feature>
<feature type="transmembrane region" description="Helical" evidence="9">
    <location>
        <begin position="146"/>
        <end position="166"/>
    </location>
</feature>
<dbReference type="Gene3D" id="1.20.1070.10">
    <property type="entry name" value="Rhodopsin 7-helix transmembrane proteins"/>
    <property type="match status" value="1"/>
</dbReference>
<dbReference type="GO" id="GO:0005886">
    <property type="term" value="C:plasma membrane"/>
    <property type="evidence" value="ECO:0007669"/>
    <property type="project" value="TreeGrafter"/>
</dbReference>
<comment type="caution">
    <text evidence="10">The sequence shown here is derived from an EMBL/GenBank/DDBJ whole genome shotgun (WGS) entry which is preliminary data.</text>
</comment>
<sequence length="407" mass="45665">MGDQGDWISTQPYFYFQDGNSTLPSSSQLTPSLQTNSNTYVQTYATIRTVLCTLGIFPNCFVLLLIFKERHIRMLQYLNANLAIVCILAGILGATHGSGYVIGQYMCPGLSYLRNVSINTIALNVLCISHERCRRLKASCPGVPSLFQTITFIWGVGMAVAIPTYFTTTFVSHTHQDGEVHSTCCRGPMMGNYVLGIVYEFLRCSLLHIALSIYLLFELYKIRSKLKHLRRSSKSNLSTGLNKGSRSKTPSYSTIFLFINSFVFIFVWLPYGVVHSFYKNVEDKSKTQHFSSNSSSFSIATTTTTTTTSSLLEEPEKKAYFEEKLLYPPIYYVSISALYLYVMIMPMVTFCVHRDLMTSVRGLTARLPASNNGLHSCEVKELTGREEPTIAKSSTFQPSSMHNGEND</sequence>
<dbReference type="Pfam" id="PF00001">
    <property type="entry name" value="7tm_1"/>
    <property type="match status" value="1"/>
</dbReference>
<keyword evidence="6 10" id="KW-0675">Receptor</keyword>
<evidence type="ECO:0000256" key="8">
    <source>
        <dbReference type="SAM" id="MobiDB-lite"/>
    </source>
</evidence>
<evidence type="ECO:0000256" key="9">
    <source>
        <dbReference type="SAM" id="Phobius"/>
    </source>
</evidence>
<accession>A0A226EMM3</accession>
<keyword evidence="4" id="KW-0297">G-protein coupled receptor</keyword>
<evidence type="ECO:0000256" key="4">
    <source>
        <dbReference type="ARBA" id="ARBA00023040"/>
    </source>
</evidence>
<organism evidence="10 11">
    <name type="scientific">Folsomia candida</name>
    <name type="common">Springtail</name>
    <dbReference type="NCBI Taxonomy" id="158441"/>
    <lineage>
        <taxon>Eukaryota</taxon>
        <taxon>Metazoa</taxon>
        <taxon>Ecdysozoa</taxon>
        <taxon>Arthropoda</taxon>
        <taxon>Hexapoda</taxon>
        <taxon>Collembola</taxon>
        <taxon>Entomobryomorpha</taxon>
        <taxon>Isotomoidea</taxon>
        <taxon>Isotomidae</taxon>
        <taxon>Proisotominae</taxon>
        <taxon>Folsomia</taxon>
    </lineage>
</organism>
<evidence type="ECO:0000256" key="2">
    <source>
        <dbReference type="ARBA" id="ARBA00022692"/>
    </source>
</evidence>
<keyword evidence="5 9" id="KW-0472">Membrane</keyword>
<evidence type="ECO:0000256" key="3">
    <source>
        <dbReference type="ARBA" id="ARBA00022989"/>
    </source>
</evidence>
<keyword evidence="7" id="KW-0807">Transducer</keyword>
<feature type="compositionally biased region" description="Polar residues" evidence="8">
    <location>
        <begin position="391"/>
        <end position="407"/>
    </location>
</feature>
<dbReference type="SUPFAM" id="SSF81321">
    <property type="entry name" value="Family A G protein-coupled receptor-like"/>
    <property type="match status" value="1"/>
</dbReference>
<keyword evidence="3 9" id="KW-1133">Transmembrane helix</keyword>
<gene>
    <name evidence="10" type="ORF">Fcan01_06740</name>
</gene>
<dbReference type="CDD" id="cd00637">
    <property type="entry name" value="7tm_classA_rhodopsin-like"/>
    <property type="match status" value="1"/>
</dbReference>
<feature type="transmembrane region" description="Helical" evidence="9">
    <location>
        <begin position="330"/>
        <end position="352"/>
    </location>
</feature>
<evidence type="ECO:0000313" key="11">
    <source>
        <dbReference type="Proteomes" id="UP000198287"/>
    </source>
</evidence>
<feature type="transmembrane region" description="Helical" evidence="9">
    <location>
        <begin position="197"/>
        <end position="217"/>
    </location>
</feature>
<dbReference type="EMBL" id="LNIX01000003">
    <property type="protein sequence ID" value="OXA58274.1"/>
    <property type="molecule type" value="Genomic_DNA"/>
</dbReference>
<dbReference type="PANTHER" id="PTHR24238">
    <property type="entry name" value="G-PROTEIN COUPLED RECEPTOR"/>
    <property type="match status" value="1"/>
</dbReference>
<keyword evidence="11" id="KW-1185">Reference proteome</keyword>
<dbReference type="GO" id="GO:0008188">
    <property type="term" value="F:neuropeptide receptor activity"/>
    <property type="evidence" value="ECO:0007669"/>
    <property type="project" value="TreeGrafter"/>
</dbReference>
<name>A0A226EMM3_FOLCA</name>
<evidence type="ECO:0000313" key="10">
    <source>
        <dbReference type="EMBL" id="OXA58274.1"/>
    </source>
</evidence>
<feature type="transmembrane region" description="Helical" evidence="9">
    <location>
        <begin position="45"/>
        <end position="67"/>
    </location>
</feature>
<feature type="region of interest" description="Disordered" evidence="8">
    <location>
        <begin position="383"/>
        <end position="407"/>
    </location>
</feature>
<feature type="transmembrane region" description="Helical" evidence="9">
    <location>
        <begin position="109"/>
        <end position="126"/>
    </location>
</feature>
<evidence type="ECO:0000256" key="1">
    <source>
        <dbReference type="ARBA" id="ARBA00004141"/>
    </source>
</evidence>
<evidence type="ECO:0000256" key="5">
    <source>
        <dbReference type="ARBA" id="ARBA00023136"/>
    </source>
</evidence>
<evidence type="ECO:0000256" key="7">
    <source>
        <dbReference type="ARBA" id="ARBA00023224"/>
    </source>
</evidence>
<dbReference type="InterPro" id="IPR000276">
    <property type="entry name" value="GPCR_Rhodpsn"/>
</dbReference>
<dbReference type="PANTHER" id="PTHR24238:SF57">
    <property type="entry name" value="G-PROTEIN COUPLED RECEPTOR 83"/>
    <property type="match status" value="1"/>
</dbReference>
<dbReference type="AlphaFoldDB" id="A0A226EMM3"/>
<proteinExistence type="predicted"/>
<dbReference type="Proteomes" id="UP000198287">
    <property type="component" value="Unassembled WGS sequence"/>
</dbReference>
<protein>
    <submittedName>
        <fullName evidence="10">Endothelin B receptor</fullName>
    </submittedName>
</protein>